<reference evidence="3 4" key="1">
    <citation type="submission" date="2014-08" db="EMBL/GenBank/DDBJ databases">
        <title>Complete genome sequence of Corynebacterium frankenforstense ST18(T) (=DSM 45800(T)), isolated from raw cow milk.</title>
        <authorList>
            <person name="Ruckert C."/>
            <person name="Albersmeier A."/>
            <person name="Winkler A."/>
            <person name="Lipski A."/>
            <person name="Kalinowski J."/>
        </authorList>
    </citation>
    <scope>NUCLEOTIDE SEQUENCE [LARGE SCALE GENOMIC DNA]</scope>
    <source>
        <strain evidence="3 4">ST18</strain>
    </source>
</reference>
<evidence type="ECO:0000256" key="1">
    <source>
        <dbReference type="SAM" id="MobiDB-lite"/>
    </source>
</evidence>
<keyword evidence="2" id="KW-0812">Transmembrane</keyword>
<keyword evidence="2" id="KW-0472">Membrane</keyword>
<feature type="region of interest" description="Disordered" evidence="1">
    <location>
        <begin position="1"/>
        <end position="21"/>
    </location>
</feature>
<dbReference type="STRING" id="1437875.CFRA_09075"/>
<evidence type="ECO:0000313" key="3">
    <source>
        <dbReference type="EMBL" id="APT89376.1"/>
    </source>
</evidence>
<proteinExistence type="predicted"/>
<keyword evidence="4" id="KW-1185">Reference proteome</keyword>
<accession>A0A1L7CU53</accession>
<gene>
    <name evidence="3" type="ORF">CFRA_09075</name>
</gene>
<feature type="transmembrane region" description="Helical" evidence="2">
    <location>
        <begin position="112"/>
        <end position="129"/>
    </location>
</feature>
<evidence type="ECO:0000313" key="4">
    <source>
        <dbReference type="Proteomes" id="UP000185434"/>
    </source>
</evidence>
<feature type="transmembrane region" description="Helical" evidence="2">
    <location>
        <begin position="34"/>
        <end position="54"/>
    </location>
</feature>
<dbReference type="AlphaFoldDB" id="A0A1L7CU53"/>
<feature type="transmembrane region" description="Helical" evidence="2">
    <location>
        <begin position="88"/>
        <end position="106"/>
    </location>
</feature>
<keyword evidence="2" id="KW-1133">Transmembrane helix</keyword>
<name>A0A1L7CU53_9CORY</name>
<evidence type="ECO:0000256" key="2">
    <source>
        <dbReference type="SAM" id="Phobius"/>
    </source>
</evidence>
<protein>
    <submittedName>
        <fullName evidence="3">Membrane protein</fullName>
    </submittedName>
</protein>
<sequence length="145" mass="15842">MSDRPANETAGVEYGPLGPGHAPEKDPLKGLRGVMAGTLVMEAISFALVLTVILRVDGGAYWTTVNWVSVTVLSLAFLVLAFLQRYSWAITATVVLQVVALAGFLIHPSMGIVALLFIAVWAYILYLRSNLIERMRRGLLTTQHM</sequence>
<feature type="transmembrane region" description="Helical" evidence="2">
    <location>
        <begin position="60"/>
        <end position="83"/>
    </location>
</feature>
<dbReference type="Proteomes" id="UP000185434">
    <property type="component" value="Chromosome"/>
</dbReference>
<dbReference type="InterPro" id="IPR025327">
    <property type="entry name" value="DUF4233"/>
</dbReference>
<dbReference type="KEGG" id="cfk:CFRA_09075"/>
<organism evidence="3 4">
    <name type="scientific">Corynebacterium frankenforstense DSM 45800</name>
    <dbReference type="NCBI Taxonomy" id="1437875"/>
    <lineage>
        <taxon>Bacteria</taxon>
        <taxon>Bacillati</taxon>
        <taxon>Actinomycetota</taxon>
        <taxon>Actinomycetes</taxon>
        <taxon>Mycobacteriales</taxon>
        <taxon>Corynebacteriaceae</taxon>
        <taxon>Corynebacterium</taxon>
    </lineage>
</organism>
<dbReference type="Pfam" id="PF14017">
    <property type="entry name" value="DUF4233"/>
    <property type="match status" value="1"/>
</dbReference>
<dbReference type="EMBL" id="CP009247">
    <property type="protein sequence ID" value="APT89376.1"/>
    <property type="molecule type" value="Genomic_DNA"/>
</dbReference>
<dbReference type="RefSeq" id="WP_075664368.1">
    <property type="nucleotide sequence ID" value="NZ_CP009247.1"/>
</dbReference>